<dbReference type="Proteomes" id="UP000663824">
    <property type="component" value="Unassembled WGS sequence"/>
</dbReference>
<dbReference type="Proteomes" id="UP000681967">
    <property type="component" value="Unassembled WGS sequence"/>
</dbReference>
<evidence type="ECO:0000313" key="3">
    <source>
        <dbReference type="EMBL" id="CAF5031968.1"/>
    </source>
</evidence>
<evidence type="ECO:0000313" key="1">
    <source>
        <dbReference type="EMBL" id="CAF1127289.1"/>
    </source>
</evidence>
<dbReference type="EMBL" id="CAJNOV010003065">
    <property type="protein sequence ID" value="CAF1127289.1"/>
    <property type="molecule type" value="Genomic_DNA"/>
</dbReference>
<evidence type="ECO:0000313" key="5">
    <source>
        <dbReference type="Proteomes" id="UP000663855"/>
    </source>
</evidence>
<evidence type="ECO:0000313" key="2">
    <source>
        <dbReference type="EMBL" id="CAF2073445.1"/>
    </source>
</evidence>
<dbReference type="EMBL" id="CAJOBI010312055">
    <property type="protein sequence ID" value="CAF5171511.1"/>
    <property type="molecule type" value="Genomic_DNA"/>
</dbReference>
<gene>
    <name evidence="3" type="ORF">BYL167_LOCUS56270</name>
    <name evidence="1" type="ORF">CJN711_LOCUS8377</name>
    <name evidence="2" type="ORF">MBJ925_LOCUS17145</name>
    <name evidence="4" type="ORF">SMN809_LOCUS65790</name>
</gene>
<dbReference type="Proteomes" id="UP000663855">
    <property type="component" value="Unassembled WGS sequence"/>
</dbReference>
<accession>A0A814R3C5</accession>
<comment type="caution">
    <text evidence="1">The sequence shown here is derived from an EMBL/GenBank/DDBJ whole genome shotgun (WGS) entry which is preliminary data.</text>
</comment>
<organism evidence="1 5">
    <name type="scientific">Rotaria magnacalcarata</name>
    <dbReference type="NCBI Taxonomy" id="392030"/>
    <lineage>
        <taxon>Eukaryota</taxon>
        <taxon>Metazoa</taxon>
        <taxon>Spiralia</taxon>
        <taxon>Gnathifera</taxon>
        <taxon>Rotifera</taxon>
        <taxon>Eurotatoria</taxon>
        <taxon>Bdelloidea</taxon>
        <taxon>Philodinida</taxon>
        <taxon>Philodinidae</taxon>
        <taxon>Rotaria</taxon>
    </lineage>
</organism>
<evidence type="ECO:0000313" key="4">
    <source>
        <dbReference type="EMBL" id="CAF5171511.1"/>
    </source>
</evidence>
<dbReference type="EMBL" id="CAJNRE010008483">
    <property type="protein sequence ID" value="CAF2073445.1"/>
    <property type="molecule type" value="Genomic_DNA"/>
</dbReference>
<dbReference type="Proteomes" id="UP000676336">
    <property type="component" value="Unassembled WGS sequence"/>
</dbReference>
<reference evidence="1" key="1">
    <citation type="submission" date="2021-02" db="EMBL/GenBank/DDBJ databases">
        <authorList>
            <person name="Nowell W R."/>
        </authorList>
    </citation>
    <scope>NUCLEOTIDE SEQUENCE</scope>
</reference>
<protein>
    <recommendedName>
        <fullName evidence="6">TTF-type domain-containing protein</fullName>
    </recommendedName>
</protein>
<dbReference type="EMBL" id="CAJOBH010220771">
    <property type="protein sequence ID" value="CAF5031968.1"/>
    <property type="molecule type" value="Genomic_DNA"/>
</dbReference>
<sequence length="188" mass="21829">MLTPTSTKQRQITYFFQSKKQKTCEAARNHADNSNNSIHLSDDEENVNPAQEYMSPQLTEVSTSTTTMTADNETILKCNLPCCTYDGDGRYVPKNLSHLKSTNDKRKCQLGWFNKYDWFSYCQSDGKVYCYYCRSAYQSGYHLQANKMSDYSFTTRGYCFWKNALAKFEAHEKSQCHTDCVYLVKQQC</sequence>
<proteinExistence type="predicted"/>
<evidence type="ECO:0008006" key="6">
    <source>
        <dbReference type="Google" id="ProtNLM"/>
    </source>
</evidence>
<name>A0A814R3C5_9BILA</name>
<dbReference type="AlphaFoldDB" id="A0A814R3C5"/>